<dbReference type="EMBL" id="JBITDC010000006">
    <property type="protein sequence ID" value="MFI5676440.1"/>
    <property type="molecule type" value="Genomic_DNA"/>
</dbReference>
<reference evidence="2 3" key="1">
    <citation type="submission" date="2024-10" db="EMBL/GenBank/DDBJ databases">
        <title>The Natural Products Discovery Center: Release of the First 8490 Sequenced Strains for Exploring Actinobacteria Biosynthetic Diversity.</title>
        <authorList>
            <person name="Kalkreuter E."/>
            <person name="Kautsar S.A."/>
            <person name="Yang D."/>
            <person name="Bader C.D."/>
            <person name="Teijaro C.N."/>
            <person name="Fluegel L."/>
            <person name="Davis C.M."/>
            <person name="Simpson J.R."/>
            <person name="Lauterbach L."/>
            <person name="Steele A.D."/>
            <person name="Gui C."/>
            <person name="Meng S."/>
            <person name="Li G."/>
            <person name="Viehrig K."/>
            <person name="Ye F."/>
            <person name="Su P."/>
            <person name="Kiefer A.F."/>
            <person name="Nichols A."/>
            <person name="Cepeda A.J."/>
            <person name="Yan W."/>
            <person name="Fan B."/>
            <person name="Jiang Y."/>
            <person name="Adhikari A."/>
            <person name="Zheng C.-J."/>
            <person name="Schuster L."/>
            <person name="Cowan T.M."/>
            <person name="Smanski M.J."/>
            <person name="Chevrette M.G."/>
            <person name="De Carvalho L.P.S."/>
            <person name="Shen B."/>
        </authorList>
    </citation>
    <scope>NUCLEOTIDE SEQUENCE [LARGE SCALE GENOMIC DNA]</scope>
    <source>
        <strain evidence="2 3">NPDC051599</strain>
    </source>
</reference>
<evidence type="ECO:0000313" key="3">
    <source>
        <dbReference type="Proteomes" id="UP001612415"/>
    </source>
</evidence>
<proteinExistence type="predicted"/>
<feature type="region of interest" description="Disordered" evidence="1">
    <location>
        <begin position="45"/>
        <end position="65"/>
    </location>
</feature>
<keyword evidence="3" id="KW-1185">Reference proteome</keyword>
<sequence length="241" mass="26089">MPAATRPRRRGRTALLITGAVVLGLVAGTCVGYLVQADREPTPLASLSQPMLRQEKGEGPEPLSAARDRRVKTDGDLRKLLLKKPKGAKDGAWPVGSDGWMGLAAAAGVYKRPDEVYGMLVDDEFRRAAATGWKADDGYDVEVQLLQFRQEEVRGAAQWAGSNATVQNTPDSADTYAIPGTAEAMAYVDHKPVTKAGYQPLYIAEAHAWRGDIAMDITVSGSKPIARKTILDLATRQMERL</sequence>
<evidence type="ECO:0008006" key="4">
    <source>
        <dbReference type="Google" id="ProtNLM"/>
    </source>
</evidence>
<dbReference type="Proteomes" id="UP001612415">
    <property type="component" value="Unassembled WGS sequence"/>
</dbReference>
<evidence type="ECO:0000313" key="2">
    <source>
        <dbReference type="EMBL" id="MFI5676440.1"/>
    </source>
</evidence>
<comment type="caution">
    <text evidence="2">The sequence shown here is derived from an EMBL/GenBank/DDBJ whole genome shotgun (WGS) entry which is preliminary data.</text>
</comment>
<evidence type="ECO:0000256" key="1">
    <source>
        <dbReference type="SAM" id="MobiDB-lite"/>
    </source>
</evidence>
<dbReference type="RefSeq" id="WP_398657189.1">
    <property type="nucleotide sequence ID" value="NZ_JBITDC010000006.1"/>
</dbReference>
<name>A0ABW7Y268_STRCE</name>
<protein>
    <recommendedName>
        <fullName evidence="4">Lipoprotein</fullName>
    </recommendedName>
</protein>
<gene>
    <name evidence="2" type="ORF">ACIA8P_17445</name>
</gene>
<accession>A0ABW7Y268</accession>
<organism evidence="2 3">
    <name type="scientific">Streptomyces cellulosae</name>
    <dbReference type="NCBI Taxonomy" id="1968"/>
    <lineage>
        <taxon>Bacteria</taxon>
        <taxon>Bacillati</taxon>
        <taxon>Actinomycetota</taxon>
        <taxon>Actinomycetes</taxon>
        <taxon>Kitasatosporales</taxon>
        <taxon>Streptomycetaceae</taxon>
        <taxon>Streptomyces</taxon>
    </lineage>
</organism>